<keyword evidence="3" id="KW-0804">Transcription</keyword>
<sequence>MSVADQLRVLIVDDTSTSRLLLRDALDQIGVHKVFFATDGEKALKFMMDTPAHLVISDVNMPIMDGMGLLKAVRAYKPTQRVPFIMLTGQADRSVIEAAAKLGVNNYLVKPVTIVKLKSAIEAIFGKL</sequence>
<evidence type="ECO:0000256" key="1">
    <source>
        <dbReference type="ARBA" id="ARBA00022553"/>
    </source>
</evidence>
<protein>
    <submittedName>
        <fullName evidence="6">Response regulator</fullName>
    </submittedName>
</protein>
<accession>A0A9W6LRG9</accession>
<evidence type="ECO:0000259" key="5">
    <source>
        <dbReference type="PROSITE" id="PS50110"/>
    </source>
</evidence>
<feature type="domain" description="Response regulatory" evidence="5">
    <location>
        <begin position="8"/>
        <end position="125"/>
    </location>
</feature>
<dbReference type="Gene3D" id="3.40.50.2300">
    <property type="match status" value="1"/>
</dbReference>
<keyword evidence="7" id="KW-1185">Reference proteome</keyword>
<organism evidence="6 7">
    <name type="scientific">Methylocystis echinoides</name>
    <dbReference type="NCBI Taxonomy" id="29468"/>
    <lineage>
        <taxon>Bacteria</taxon>
        <taxon>Pseudomonadati</taxon>
        <taxon>Pseudomonadota</taxon>
        <taxon>Alphaproteobacteria</taxon>
        <taxon>Hyphomicrobiales</taxon>
        <taxon>Methylocystaceae</taxon>
        <taxon>Methylocystis</taxon>
    </lineage>
</organism>
<feature type="modified residue" description="4-aspartylphosphate" evidence="4">
    <location>
        <position position="58"/>
    </location>
</feature>
<dbReference type="InterPro" id="IPR001789">
    <property type="entry name" value="Sig_transdc_resp-reg_receiver"/>
</dbReference>
<evidence type="ECO:0000313" key="7">
    <source>
        <dbReference type="Proteomes" id="UP001144323"/>
    </source>
</evidence>
<evidence type="ECO:0000313" key="6">
    <source>
        <dbReference type="EMBL" id="GLI92452.1"/>
    </source>
</evidence>
<evidence type="ECO:0000256" key="3">
    <source>
        <dbReference type="ARBA" id="ARBA00023163"/>
    </source>
</evidence>
<dbReference type="PROSITE" id="PS50110">
    <property type="entry name" value="RESPONSE_REGULATORY"/>
    <property type="match status" value="1"/>
</dbReference>
<keyword evidence="1 4" id="KW-0597">Phosphoprotein</keyword>
<dbReference type="PANTHER" id="PTHR44591">
    <property type="entry name" value="STRESS RESPONSE REGULATOR PROTEIN 1"/>
    <property type="match status" value="1"/>
</dbReference>
<dbReference type="SUPFAM" id="SSF52172">
    <property type="entry name" value="CheY-like"/>
    <property type="match status" value="1"/>
</dbReference>
<dbReference type="SMART" id="SM00448">
    <property type="entry name" value="REC"/>
    <property type="match status" value="1"/>
</dbReference>
<name>A0A9W6LRG9_9HYPH</name>
<evidence type="ECO:0000256" key="2">
    <source>
        <dbReference type="ARBA" id="ARBA00023015"/>
    </source>
</evidence>
<proteinExistence type="predicted"/>
<dbReference type="EMBL" id="BSEC01000001">
    <property type="protein sequence ID" value="GLI92452.1"/>
    <property type="molecule type" value="Genomic_DNA"/>
</dbReference>
<comment type="caution">
    <text evidence="6">The sequence shown here is derived from an EMBL/GenBank/DDBJ whole genome shotgun (WGS) entry which is preliminary data.</text>
</comment>
<dbReference type="Pfam" id="PF00072">
    <property type="entry name" value="Response_reg"/>
    <property type="match status" value="1"/>
</dbReference>
<dbReference type="GO" id="GO:0000160">
    <property type="term" value="P:phosphorelay signal transduction system"/>
    <property type="evidence" value="ECO:0007669"/>
    <property type="project" value="InterPro"/>
</dbReference>
<evidence type="ECO:0000256" key="4">
    <source>
        <dbReference type="PROSITE-ProRule" id="PRU00169"/>
    </source>
</evidence>
<dbReference type="AlphaFoldDB" id="A0A9W6LRG9"/>
<dbReference type="Proteomes" id="UP001144323">
    <property type="component" value="Unassembled WGS sequence"/>
</dbReference>
<dbReference type="PANTHER" id="PTHR44591:SF3">
    <property type="entry name" value="RESPONSE REGULATORY DOMAIN-CONTAINING PROTEIN"/>
    <property type="match status" value="1"/>
</dbReference>
<gene>
    <name evidence="6" type="ORF">LMG27198_14440</name>
</gene>
<reference evidence="6" key="1">
    <citation type="journal article" date="2023" name="Int. J. Syst. Evol. Microbiol.">
        <title>Methylocystis iwaonis sp. nov., a type II methane-oxidizing bacterium from surface soil of a rice paddy field in Japan, and emended description of the genus Methylocystis (ex Whittenbury et al. 1970) Bowman et al. 1993.</title>
        <authorList>
            <person name="Kaise H."/>
            <person name="Sawadogo J.B."/>
            <person name="Alam M.S."/>
            <person name="Ueno C."/>
            <person name="Dianou D."/>
            <person name="Shinjo R."/>
            <person name="Asakawa S."/>
        </authorList>
    </citation>
    <scope>NUCLEOTIDE SEQUENCE</scope>
    <source>
        <strain evidence="6">LMG27198</strain>
    </source>
</reference>
<keyword evidence="2" id="KW-0805">Transcription regulation</keyword>
<dbReference type="InterPro" id="IPR050595">
    <property type="entry name" value="Bact_response_regulator"/>
</dbReference>
<dbReference type="RefSeq" id="WP_281801678.1">
    <property type="nucleotide sequence ID" value="NZ_BSEC01000001.1"/>
</dbReference>
<dbReference type="InterPro" id="IPR011006">
    <property type="entry name" value="CheY-like_superfamily"/>
</dbReference>